<evidence type="ECO:0000256" key="1">
    <source>
        <dbReference type="SAM" id="Phobius"/>
    </source>
</evidence>
<dbReference type="AlphaFoldDB" id="A0A5M3MGC2"/>
<keyword evidence="1" id="KW-0812">Transmembrane</keyword>
<dbReference type="Proteomes" id="UP000053558">
    <property type="component" value="Unassembled WGS sequence"/>
</dbReference>
<dbReference type="GeneID" id="19201270"/>
<accession>A0A5M3MGC2</accession>
<gene>
    <name evidence="2" type="ORF">CONPUDRAFT_138924</name>
</gene>
<feature type="transmembrane region" description="Helical" evidence="1">
    <location>
        <begin position="15"/>
        <end position="33"/>
    </location>
</feature>
<dbReference type="RefSeq" id="XP_007772044.1">
    <property type="nucleotide sequence ID" value="XM_007773854.1"/>
</dbReference>
<keyword evidence="1" id="KW-0472">Membrane</keyword>
<protein>
    <submittedName>
        <fullName evidence="2">Uncharacterized protein</fullName>
    </submittedName>
</protein>
<keyword evidence="1" id="KW-1133">Transmembrane helix</keyword>
<dbReference type="EMBL" id="JH711583">
    <property type="protein sequence ID" value="EIW77665.1"/>
    <property type="molecule type" value="Genomic_DNA"/>
</dbReference>
<dbReference type="PROSITE" id="PS51257">
    <property type="entry name" value="PROKAR_LIPOPROTEIN"/>
    <property type="match status" value="1"/>
</dbReference>
<keyword evidence="3" id="KW-1185">Reference proteome</keyword>
<organism evidence="2 3">
    <name type="scientific">Coniophora puteana (strain RWD-64-598)</name>
    <name type="common">Brown rot fungus</name>
    <dbReference type="NCBI Taxonomy" id="741705"/>
    <lineage>
        <taxon>Eukaryota</taxon>
        <taxon>Fungi</taxon>
        <taxon>Dikarya</taxon>
        <taxon>Basidiomycota</taxon>
        <taxon>Agaricomycotina</taxon>
        <taxon>Agaricomycetes</taxon>
        <taxon>Agaricomycetidae</taxon>
        <taxon>Boletales</taxon>
        <taxon>Coniophorineae</taxon>
        <taxon>Coniophoraceae</taxon>
        <taxon>Coniophora</taxon>
    </lineage>
</organism>
<name>A0A5M3MGC2_CONPW</name>
<reference evidence="3" key="1">
    <citation type="journal article" date="2012" name="Science">
        <title>The Paleozoic origin of enzymatic lignin decomposition reconstructed from 31 fungal genomes.</title>
        <authorList>
            <person name="Floudas D."/>
            <person name="Binder M."/>
            <person name="Riley R."/>
            <person name="Barry K."/>
            <person name="Blanchette R.A."/>
            <person name="Henrissat B."/>
            <person name="Martinez A.T."/>
            <person name="Otillar R."/>
            <person name="Spatafora J.W."/>
            <person name="Yadav J.S."/>
            <person name="Aerts A."/>
            <person name="Benoit I."/>
            <person name="Boyd A."/>
            <person name="Carlson A."/>
            <person name="Copeland A."/>
            <person name="Coutinho P.M."/>
            <person name="de Vries R.P."/>
            <person name="Ferreira P."/>
            <person name="Findley K."/>
            <person name="Foster B."/>
            <person name="Gaskell J."/>
            <person name="Glotzer D."/>
            <person name="Gorecki P."/>
            <person name="Heitman J."/>
            <person name="Hesse C."/>
            <person name="Hori C."/>
            <person name="Igarashi K."/>
            <person name="Jurgens J.A."/>
            <person name="Kallen N."/>
            <person name="Kersten P."/>
            <person name="Kohler A."/>
            <person name="Kuees U."/>
            <person name="Kumar T.K.A."/>
            <person name="Kuo A."/>
            <person name="LaButti K."/>
            <person name="Larrondo L.F."/>
            <person name="Lindquist E."/>
            <person name="Ling A."/>
            <person name="Lombard V."/>
            <person name="Lucas S."/>
            <person name="Lundell T."/>
            <person name="Martin R."/>
            <person name="McLaughlin D.J."/>
            <person name="Morgenstern I."/>
            <person name="Morin E."/>
            <person name="Murat C."/>
            <person name="Nagy L.G."/>
            <person name="Nolan M."/>
            <person name="Ohm R.A."/>
            <person name="Patyshakuliyeva A."/>
            <person name="Rokas A."/>
            <person name="Ruiz-Duenas F.J."/>
            <person name="Sabat G."/>
            <person name="Salamov A."/>
            <person name="Samejima M."/>
            <person name="Schmutz J."/>
            <person name="Slot J.C."/>
            <person name="St John F."/>
            <person name="Stenlid J."/>
            <person name="Sun H."/>
            <person name="Sun S."/>
            <person name="Syed K."/>
            <person name="Tsang A."/>
            <person name="Wiebenga A."/>
            <person name="Young D."/>
            <person name="Pisabarro A."/>
            <person name="Eastwood D.C."/>
            <person name="Martin F."/>
            <person name="Cullen D."/>
            <person name="Grigoriev I.V."/>
            <person name="Hibbett D.S."/>
        </authorList>
    </citation>
    <scope>NUCLEOTIDE SEQUENCE [LARGE SCALE GENOMIC DNA]</scope>
    <source>
        <strain evidence="3">RWD-64-598 SS2</strain>
    </source>
</reference>
<comment type="caution">
    <text evidence="2">The sequence shown here is derived from an EMBL/GenBank/DDBJ whole genome shotgun (WGS) entry which is preliminary data.</text>
</comment>
<sequence>MTNKSAVLATEFGDISSMAWTLVACMLGPWFILSIRENHASQINGGSSTTGELVSSILFQVGAPQDDDILIIGNPHHDEDDYC</sequence>
<proteinExistence type="predicted"/>
<evidence type="ECO:0000313" key="2">
    <source>
        <dbReference type="EMBL" id="EIW77665.1"/>
    </source>
</evidence>
<dbReference type="KEGG" id="cput:CONPUDRAFT_138924"/>
<evidence type="ECO:0000313" key="3">
    <source>
        <dbReference type="Proteomes" id="UP000053558"/>
    </source>
</evidence>